<dbReference type="OrthoDB" id="36546at10239"/>
<organism evidence="2 5">
    <name type="scientific">Synechococcus phage S-CAM7</name>
    <dbReference type="NCBI Taxonomy" id="1883368"/>
    <lineage>
        <taxon>Viruses</taxon>
        <taxon>Duplodnaviria</taxon>
        <taxon>Heunggongvirae</taxon>
        <taxon>Uroviricota</taxon>
        <taxon>Caudoviricetes</taxon>
        <taxon>Pantevenvirales</taxon>
        <taxon>Kyanoviridae</taxon>
        <taxon>Mazuvirus</taxon>
        <taxon>Mazuvirus scam7</taxon>
    </lineage>
</organism>
<evidence type="ECO:0000256" key="1">
    <source>
        <dbReference type="SAM" id="MobiDB-lite"/>
    </source>
</evidence>
<protein>
    <submittedName>
        <fullName evidence="2">Uncharacterized protein</fullName>
    </submittedName>
</protein>
<reference evidence="4 7" key="2">
    <citation type="submission" date="2020-06" db="EMBL/GenBank/DDBJ databases">
        <authorList>
            <person name="Puxty R.J."/>
            <person name="Weihe C."/>
            <person name="Marston M.F."/>
            <person name="Martiny J.B.H."/>
        </authorList>
    </citation>
    <scope>NUCLEOTIDE SEQUENCE [LARGE SCALE GENOMIC DNA]</scope>
    <source>
        <strain evidence="4">0809CC03</strain>
    </source>
</reference>
<evidence type="ECO:0000313" key="2">
    <source>
        <dbReference type="EMBL" id="AOV62171.1"/>
    </source>
</evidence>
<feature type="compositionally biased region" description="Low complexity" evidence="1">
    <location>
        <begin position="64"/>
        <end position="79"/>
    </location>
</feature>
<dbReference type="EMBL" id="KU686212">
    <property type="protein sequence ID" value="AOV62171.1"/>
    <property type="molecule type" value="Genomic_DNA"/>
</dbReference>
<feature type="compositionally biased region" description="Basic and acidic residues" evidence="1">
    <location>
        <begin position="429"/>
        <end position="448"/>
    </location>
</feature>
<keyword evidence="5" id="KW-1185">Reference proteome</keyword>
<feature type="compositionally biased region" description="Basic and acidic residues" evidence="1">
    <location>
        <begin position="206"/>
        <end position="216"/>
    </location>
</feature>
<gene>
    <name evidence="2" type="ORF">C490910_248</name>
    <name evidence="4" type="ORF">CC030809_00253</name>
    <name evidence="3" type="ORF">S420910_250</name>
</gene>
<sequence>MDLNSYIQLKEAYSQVGKPQQLTENVDSIWEEVEAFAHALVEEEGLDLSDMTWDEVRDAYLQEQGSGQRGSARRNAAARANRDPEAGRTRSQQQMDAKIDKEFGSKNPKTGLANLGSNYAAQEKAAAKAAEASRGSGGSSLSSAVAEKQAKAKAKLEAQRNSGGTGATSNSKTTAKTTTKPETKTTTQTTTKTSTPAAKTQPAAPAKDRMAGASKADRMGAWAKANPKLAAAQKQRAATRGTSATTNPMMKDLAKRMPKPAAPNKPSGGGLSAVKPQSFNTSVAAGSAMKSAASKPTPKPAAPSFGAGIKAGSMLKKEEFSDFDIILTHLIEQGFGDDEALTLMVNMTEEKREEILENRRAARAAGGYKDDSKKQTDPSKDGFTGISGSIKDIMRQSAAMDKKKKQKTQKEETDSLYQAYLSMMSEEESDKRNDKHLESGGHAAKTDYSKPPATGNDFGKKKPLSDEERSAAMAKIVAKLKKQGGK</sequence>
<dbReference type="EMBL" id="KU686213">
    <property type="protein sequence ID" value="AOV62437.1"/>
    <property type="molecule type" value="Genomic_DNA"/>
</dbReference>
<feature type="region of interest" description="Disordered" evidence="1">
    <location>
        <begin position="362"/>
        <end position="470"/>
    </location>
</feature>
<dbReference type="Proteomes" id="UP000203902">
    <property type="component" value="Segment"/>
</dbReference>
<feature type="region of interest" description="Disordered" evidence="1">
    <location>
        <begin position="131"/>
        <end position="216"/>
    </location>
</feature>
<evidence type="ECO:0000313" key="4">
    <source>
        <dbReference type="EMBL" id="QLF86301.1"/>
    </source>
</evidence>
<evidence type="ECO:0000313" key="6">
    <source>
        <dbReference type="Proteomes" id="UP000226384"/>
    </source>
</evidence>
<feature type="region of interest" description="Disordered" evidence="1">
    <location>
        <begin position="62"/>
        <end position="111"/>
    </location>
</feature>
<dbReference type="RefSeq" id="YP_009323180.1">
    <property type="nucleotide sequence ID" value="NC_031927.1"/>
</dbReference>
<reference evidence="5 6" key="1">
    <citation type="journal article" date="2016" name="Virology">
        <title>The genomic content and context of auxiliary metabolic genes in marine cyanomyoviruses.</title>
        <authorList>
            <person name="Crummett L.T."/>
            <person name="Puxty R.J."/>
            <person name="Weihe C."/>
            <person name="Marston M.F."/>
            <person name="Martiny J.B."/>
        </authorList>
    </citation>
    <scope>NUCLEOTIDE SEQUENCE [LARGE SCALE GENOMIC DNA]</scope>
    <source>
        <strain evidence="2">0910CC49</strain>
        <strain evidence="3">0910SB42</strain>
    </source>
</reference>
<accession>A0A1D8KU32</accession>
<evidence type="ECO:0000313" key="3">
    <source>
        <dbReference type="EMBL" id="AOV62437.1"/>
    </source>
</evidence>
<feature type="compositionally biased region" description="Basic and acidic residues" evidence="1">
    <location>
        <begin position="148"/>
        <end position="158"/>
    </location>
</feature>
<dbReference type="GeneID" id="30308301"/>
<feature type="compositionally biased region" description="Low complexity" evidence="1">
    <location>
        <begin position="167"/>
        <end position="205"/>
    </location>
</feature>
<proteinExistence type="predicted"/>
<feature type="compositionally biased region" description="Low complexity" evidence="1">
    <location>
        <begin position="131"/>
        <end position="147"/>
    </location>
</feature>
<name>A0A1D8KU32_9CAUD</name>
<dbReference type="EMBL" id="MT586120">
    <property type="protein sequence ID" value="QLF86301.1"/>
    <property type="molecule type" value="Genomic_DNA"/>
</dbReference>
<feature type="region of interest" description="Disordered" evidence="1">
    <location>
        <begin position="256"/>
        <end position="276"/>
    </location>
</feature>
<reference evidence="4 7" key="3">
    <citation type="submission" date="2020-07" db="EMBL/GenBank/DDBJ databases">
        <title>Signatures of coevolution in a cyanophage population.</title>
        <authorList>
            <person name="Abebe J."/>
        </authorList>
    </citation>
    <scope>NUCLEOTIDE SEQUENCE [LARGE SCALE GENOMIC DNA]</scope>
    <source>
        <strain evidence="4">0809CC03</strain>
    </source>
</reference>
<dbReference type="Proteomes" id="UP000510897">
    <property type="component" value="Segment"/>
</dbReference>
<feature type="compositionally biased region" description="Basic and acidic residues" evidence="1">
    <location>
        <begin position="458"/>
        <end position="470"/>
    </location>
</feature>
<dbReference type="KEGG" id="vg:30308301"/>
<feature type="compositionally biased region" description="Basic and acidic residues" evidence="1">
    <location>
        <begin position="368"/>
        <end position="380"/>
    </location>
</feature>
<evidence type="ECO:0000313" key="7">
    <source>
        <dbReference type="Proteomes" id="UP000510897"/>
    </source>
</evidence>
<dbReference type="Proteomes" id="UP000226384">
    <property type="component" value="Segment"/>
</dbReference>
<evidence type="ECO:0000313" key="5">
    <source>
        <dbReference type="Proteomes" id="UP000203902"/>
    </source>
</evidence>